<feature type="transmembrane region" description="Helical" evidence="6">
    <location>
        <begin position="440"/>
        <end position="460"/>
    </location>
</feature>
<feature type="transmembrane region" description="Helical" evidence="6">
    <location>
        <begin position="105"/>
        <end position="122"/>
    </location>
</feature>
<evidence type="ECO:0000256" key="2">
    <source>
        <dbReference type="ARBA" id="ARBA00022475"/>
    </source>
</evidence>
<evidence type="ECO:0000256" key="6">
    <source>
        <dbReference type="SAM" id="Phobius"/>
    </source>
</evidence>
<comment type="subcellular location">
    <subcellularLocation>
        <location evidence="1">Cell membrane</location>
        <topology evidence="1">Multi-pass membrane protein</topology>
    </subcellularLocation>
</comment>
<evidence type="ECO:0000256" key="3">
    <source>
        <dbReference type="ARBA" id="ARBA00022692"/>
    </source>
</evidence>
<evidence type="ECO:0000256" key="4">
    <source>
        <dbReference type="ARBA" id="ARBA00022989"/>
    </source>
</evidence>
<feature type="transmembrane region" description="Helical" evidence="6">
    <location>
        <begin position="235"/>
        <end position="258"/>
    </location>
</feature>
<gene>
    <name evidence="7" type="ORF">Q8X39_04615</name>
</gene>
<feature type="transmembrane region" description="Helical" evidence="6">
    <location>
        <begin position="167"/>
        <end position="185"/>
    </location>
</feature>
<keyword evidence="5 6" id="KW-0472">Membrane</keyword>
<feature type="transmembrane region" description="Helical" evidence="6">
    <location>
        <begin position="350"/>
        <end position="371"/>
    </location>
</feature>
<dbReference type="InterPro" id="IPR002797">
    <property type="entry name" value="Polysacc_synth"/>
</dbReference>
<comment type="caution">
    <text evidence="7">The sequence shown here is derived from an EMBL/GenBank/DDBJ whole genome shotgun (WGS) entry which is preliminary data.</text>
</comment>
<dbReference type="RefSeq" id="WP_305748462.1">
    <property type="nucleotide sequence ID" value="NZ_JAUZEE010000002.1"/>
</dbReference>
<keyword evidence="8" id="KW-1185">Reference proteome</keyword>
<protein>
    <submittedName>
        <fullName evidence="7">Oligosaccharide flippase family protein</fullName>
    </submittedName>
</protein>
<feature type="transmembrane region" description="Helical" evidence="6">
    <location>
        <begin position="466"/>
        <end position="485"/>
    </location>
</feature>
<accession>A0ABT9G0H1</accession>
<dbReference type="InterPro" id="IPR050833">
    <property type="entry name" value="Poly_Biosynth_Transport"/>
</dbReference>
<name>A0ABT9G0H1_LEPDI</name>
<proteinExistence type="predicted"/>
<dbReference type="PANTHER" id="PTHR30250:SF11">
    <property type="entry name" value="O-ANTIGEN TRANSPORTER-RELATED"/>
    <property type="match status" value="1"/>
</dbReference>
<evidence type="ECO:0000313" key="7">
    <source>
        <dbReference type="EMBL" id="MDP4299906.1"/>
    </source>
</evidence>
<feature type="transmembrane region" description="Helical" evidence="6">
    <location>
        <begin position="134"/>
        <end position="155"/>
    </location>
</feature>
<dbReference type="EMBL" id="JAUZEE010000002">
    <property type="protein sequence ID" value="MDP4299906.1"/>
    <property type="molecule type" value="Genomic_DNA"/>
</dbReference>
<evidence type="ECO:0000313" key="8">
    <source>
        <dbReference type="Proteomes" id="UP001235760"/>
    </source>
</evidence>
<keyword evidence="4 6" id="KW-1133">Transmembrane helix</keyword>
<feature type="transmembrane region" description="Helical" evidence="6">
    <location>
        <begin position="317"/>
        <end position="338"/>
    </location>
</feature>
<evidence type="ECO:0000256" key="5">
    <source>
        <dbReference type="ARBA" id="ARBA00023136"/>
    </source>
</evidence>
<reference evidence="7 8" key="1">
    <citation type="submission" date="2023-08" db="EMBL/GenBank/DDBJ databases">
        <authorList>
            <person name="Roldan D.M."/>
            <person name="Menes R.J."/>
        </authorList>
    </citation>
    <scope>NUCLEOTIDE SEQUENCE [LARGE SCALE GENOMIC DNA]</scope>
    <source>
        <strain evidence="7 8">CCM 2812</strain>
    </source>
</reference>
<evidence type="ECO:0000256" key="1">
    <source>
        <dbReference type="ARBA" id="ARBA00004651"/>
    </source>
</evidence>
<dbReference type="Proteomes" id="UP001235760">
    <property type="component" value="Unassembled WGS sequence"/>
</dbReference>
<organism evidence="7 8">
    <name type="scientific">Leptothrix discophora</name>
    <dbReference type="NCBI Taxonomy" id="89"/>
    <lineage>
        <taxon>Bacteria</taxon>
        <taxon>Pseudomonadati</taxon>
        <taxon>Pseudomonadota</taxon>
        <taxon>Betaproteobacteria</taxon>
        <taxon>Burkholderiales</taxon>
        <taxon>Sphaerotilaceae</taxon>
        <taxon>Leptothrix</taxon>
    </lineage>
</organism>
<keyword evidence="3 6" id="KW-0812">Transmembrane</keyword>
<keyword evidence="2" id="KW-1003">Cell membrane</keyword>
<dbReference type="PANTHER" id="PTHR30250">
    <property type="entry name" value="PST FAMILY PREDICTED COLANIC ACID TRANSPORTER"/>
    <property type="match status" value="1"/>
</dbReference>
<feature type="transmembrane region" description="Helical" evidence="6">
    <location>
        <begin position="406"/>
        <end position="428"/>
    </location>
</feature>
<feature type="transmembrane region" description="Helical" evidence="6">
    <location>
        <begin position="21"/>
        <end position="43"/>
    </location>
</feature>
<feature type="transmembrane region" description="Helical" evidence="6">
    <location>
        <begin position="383"/>
        <end position="400"/>
    </location>
</feature>
<sequence>MTTSPPSTTHKGFGAAAALRAALMVTGSTYIAYAAGLVASLLVARALGPADYGRYAYLVWLGGLVVMFMNNGLTTTSIRYVSETLGRNDPAGVDSLHRWFWIRQWISIVVVAAALALALPLLHPAGWEGRLSTVWMIVACASVPKAWYLFGISMAKGHGRFGIEAKTMSVLSLVNAACVVALMLVDASLETYLALFVLSSVVHPLLLSRMAQRVRSPVAPAPLDPALAARVNNHYLWTALLTLMAVLYGPSMMVPFLNEHVGADAVGYFSVAMSLTRGGIELLSSGLNSVLMPLMSHGFGSGGQERTQRISANAVRVFHAFGLLLAGVGVFWAAPLVLTLYGARYAEAVLSFQVLVVLGGLTLPAGVLATLLSTTDRQRVRTAVTGGSVLLFGAAAWWLIPVHGLNGALMAYAGSAVVIQVAWMLVAVRVGGMTMPTVPMLRLCAAAVLAAGLVGLPLIWVDGLLAPFVAGIAFVGLYIAATFWLRAWSAEDLDFLAEQTRRFGPVGRLTAGLRRYAA</sequence>
<dbReference type="Pfam" id="PF01943">
    <property type="entry name" value="Polysacc_synt"/>
    <property type="match status" value="1"/>
</dbReference>
<feature type="transmembrane region" description="Helical" evidence="6">
    <location>
        <begin position="55"/>
        <end position="73"/>
    </location>
</feature>